<comment type="similarity">
    <text evidence="1">Belongs to the SCO1/2 family.</text>
</comment>
<feature type="signal peptide" evidence="6">
    <location>
        <begin position="1"/>
        <end position="22"/>
    </location>
</feature>
<feature type="binding site" evidence="3">
    <location>
        <position position="186"/>
    </location>
    <ligand>
        <name>Cu cation</name>
        <dbReference type="ChEBI" id="CHEBI:23378"/>
    </ligand>
</feature>
<feature type="chain" id="PRO_5038734493" evidence="6">
    <location>
        <begin position="23"/>
        <end position="226"/>
    </location>
</feature>
<evidence type="ECO:0000256" key="3">
    <source>
        <dbReference type="PIRSR" id="PIRSR603782-1"/>
    </source>
</evidence>
<keyword evidence="4" id="KW-1015">Disulfide bond</keyword>
<dbReference type="InterPro" id="IPR036249">
    <property type="entry name" value="Thioredoxin-like_sf"/>
</dbReference>
<feature type="region of interest" description="Disordered" evidence="5">
    <location>
        <begin position="24"/>
        <end position="56"/>
    </location>
</feature>
<dbReference type="RefSeq" id="WP_209339243.1">
    <property type="nucleotide sequence ID" value="NZ_JAGIQL010000022.1"/>
</dbReference>
<dbReference type="Pfam" id="PF02630">
    <property type="entry name" value="SCO1-SenC"/>
    <property type="match status" value="1"/>
</dbReference>
<dbReference type="EMBL" id="JAGIQL010000022">
    <property type="protein sequence ID" value="MBP0457475.1"/>
    <property type="molecule type" value="Genomic_DNA"/>
</dbReference>
<dbReference type="PROSITE" id="PS51352">
    <property type="entry name" value="THIOREDOXIN_2"/>
    <property type="match status" value="1"/>
</dbReference>
<keyword evidence="3" id="KW-0479">Metal-binding</keyword>
<sequence length="226" mass="23562">MHKKQLTAAAALVAAAALTLTACGSGSSDTSAKPKAKSSSVADVSGAQKPGAATVLDPPFTKPDLVLTDTHGKKFDLRAETKNKPTLLYFGYTHCPDICPLTMSNLGIARKALTKAEQAKLQVVFITTDPERDTPAQLGKWLPAAGDPSFIGLTGDFKKIQAAARSIGIGISPPVKKKDGTIESSHGAQVVAFSPKTNGGYLLFGSTTTAEQYAKALPKIIKGEKP</sequence>
<feature type="binding site" evidence="3">
    <location>
        <position position="95"/>
    </location>
    <ligand>
        <name>Cu cation</name>
        <dbReference type="ChEBI" id="CHEBI:23378"/>
    </ligand>
</feature>
<feature type="binding site" evidence="3">
    <location>
        <position position="99"/>
    </location>
    <ligand>
        <name>Cu cation</name>
        <dbReference type="ChEBI" id="CHEBI:23378"/>
    </ligand>
</feature>
<feature type="compositionally biased region" description="Low complexity" evidence="5">
    <location>
        <begin position="24"/>
        <end position="45"/>
    </location>
</feature>
<accession>A0A940MCI1</accession>
<dbReference type="InterPro" id="IPR013766">
    <property type="entry name" value="Thioredoxin_domain"/>
</dbReference>
<dbReference type="SUPFAM" id="SSF52833">
    <property type="entry name" value="Thioredoxin-like"/>
    <property type="match status" value="1"/>
</dbReference>
<name>A0A940MCI1_9ACTN</name>
<feature type="domain" description="Thioredoxin" evidence="7">
    <location>
        <begin position="56"/>
        <end position="222"/>
    </location>
</feature>
<proteinExistence type="inferred from homology"/>
<dbReference type="PANTHER" id="PTHR12151">
    <property type="entry name" value="ELECTRON TRANSPORT PROTIN SCO1/SENC FAMILY MEMBER"/>
    <property type="match status" value="1"/>
</dbReference>
<evidence type="ECO:0000256" key="2">
    <source>
        <dbReference type="ARBA" id="ARBA00023008"/>
    </source>
</evidence>
<dbReference type="PANTHER" id="PTHR12151:SF25">
    <property type="entry name" value="LINALOOL DEHYDRATASE_ISOMERASE DOMAIN-CONTAINING PROTEIN"/>
    <property type="match status" value="1"/>
</dbReference>
<evidence type="ECO:0000256" key="4">
    <source>
        <dbReference type="PIRSR" id="PIRSR603782-2"/>
    </source>
</evidence>
<evidence type="ECO:0000313" key="8">
    <source>
        <dbReference type="EMBL" id="MBP0457475.1"/>
    </source>
</evidence>
<evidence type="ECO:0000256" key="5">
    <source>
        <dbReference type="SAM" id="MobiDB-lite"/>
    </source>
</evidence>
<dbReference type="AlphaFoldDB" id="A0A940MCI1"/>
<evidence type="ECO:0000313" key="9">
    <source>
        <dbReference type="Proteomes" id="UP000670475"/>
    </source>
</evidence>
<organism evidence="8 9">
    <name type="scientific">Streptomyces montanisoli</name>
    <dbReference type="NCBI Taxonomy" id="2798581"/>
    <lineage>
        <taxon>Bacteria</taxon>
        <taxon>Bacillati</taxon>
        <taxon>Actinomycetota</taxon>
        <taxon>Actinomycetes</taxon>
        <taxon>Kitasatosporales</taxon>
        <taxon>Streptomycetaceae</taxon>
        <taxon>Streptomyces</taxon>
    </lineage>
</organism>
<gene>
    <name evidence="8" type="ORF">JFN87_08170</name>
</gene>
<keyword evidence="2 3" id="KW-0186">Copper</keyword>
<dbReference type="Proteomes" id="UP000670475">
    <property type="component" value="Unassembled WGS sequence"/>
</dbReference>
<evidence type="ECO:0000256" key="6">
    <source>
        <dbReference type="SAM" id="SignalP"/>
    </source>
</evidence>
<keyword evidence="6" id="KW-0732">Signal</keyword>
<dbReference type="Gene3D" id="3.40.30.10">
    <property type="entry name" value="Glutaredoxin"/>
    <property type="match status" value="1"/>
</dbReference>
<dbReference type="PROSITE" id="PS51257">
    <property type="entry name" value="PROKAR_LIPOPROTEIN"/>
    <property type="match status" value="1"/>
</dbReference>
<reference evidence="8" key="1">
    <citation type="submission" date="2021-03" db="EMBL/GenBank/DDBJ databases">
        <title>Whole genome sequence of Streptomyces bomunensis MMS17-BM035.</title>
        <authorList>
            <person name="Lee J.H."/>
        </authorList>
    </citation>
    <scope>NUCLEOTIDE SEQUENCE</scope>
    <source>
        <strain evidence="8">MMS17-BM035</strain>
    </source>
</reference>
<evidence type="ECO:0000259" key="7">
    <source>
        <dbReference type="PROSITE" id="PS51352"/>
    </source>
</evidence>
<dbReference type="CDD" id="cd02968">
    <property type="entry name" value="SCO"/>
    <property type="match status" value="1"/>
</dbReference>
<dbReference type="GO" id="GO:0046872">
    <property type="term" value="F:metal ion binding"/>
    <property type="evidence" value="ECO:0007669"/>
    <property type="project" value="UniProtKB-KW"/>
</dbReference>
<comment type="caution">
    <text evidence="8">The sequence shown here is derived from an EMBL/GenBank/DDBJ whole genome shotgun (WGS) entry which is preliminary data.</text>
</comment>
<dbReference type="InterPro" id="IPR003782">
    <property type="entry name" value="SCO1/SenC"/>
</dbReference>
<evidence type="ECO:0000256" key="1">
    <source>
        <dbReference type="ARBA" id="ARBA00010996"/>
    </source>
</evidence>
<feature type="disulfide bond" description="Redox-active" evidence="4">
    <location>
        <begin position="95"/>
        <end position="99"/>
    </location>
</feature>
<keyword evidence="9" id="KW-1185">Reference proteome</keyword>
<protein>
    <submittedName>
        <fullName evidence="8">SCO family protein</fullName>
    </submittedName>
</protein>